<feature type="domain" description="Peptidase S53" evidence="9">
    <location>
        <begin position="259"/>
        <end position="741"/>
    </location>
</feature>
<keyword evidence="5" id="KW-0720">Serine protease</keyword>
<dbReference type="Pfam" id="PF09286">
    <property type="entry name" value="Pro-kuma_activ"/>
    <property type="match status" value="1"/>
</dbReference>
<dbReference type="SMART" id="SM00944">
    <property type="entry name" value="Pro-kuma_activ"/>
    <property type="match status" value="1"/>
</dbReference>
<dbReference type="NCBIfam" id="NF012200">
    <property type="entry name" value="choice_anch_D"/>
    <property type="match status" value="1"/>
</dbReference>
<feature type="chain" id="PRO_5043739205" evidence="8">
    <location>
        <begin position="26"/>
        <end position="850"/>
    </location>
</feature>
<gene>
    <name evidence="10" type="ORF">P8935_24265</name>
</gene>
<dbReference type="PANTHER" id="PTHR14218">
    <property type="entry name" value="PROTEASE S8 TRIPEPTIDYL PEPTIDASE I CLN2"/>
    <property type="match status" value="1"/>
</dbReference>
<evidence type="ECO:0000256" key="6">
    <source>
        <dbReference type="ARBA" id="ARBA00022837"/>
    </source>
</evidence>
<keyword evidence="6" id="KW-0106">Calcium</keyword>
<dbReference type="EMBL" id="CP121196">
    <property type="protein sequence ID" value="XBH17666.1"/>
    <property type="molecule type" value="Genomic_DNA"/>
</dbReference>
<dbReference type="GO" id="GO:0004252">
    <property type="term" value="F:serine-type endopeptidase activity"/>
    <property type="evidence" value="ECO:0007669"/>
    <property type="project" value="InterPro"/>
</dbReference>
<evidence type="ECO:0000256" key="3">
    <source>
        <dbReference type="ARBA" id="ARBA00022723"/>
    </source>
</evidence>
<keyword evidence="2 10" id="KW-0645">Protease</keyword>
<dbReference type="PROSITE" id="PS00138">
    <property type="entry name" value="SUBTILASE_SER"/>
    <property type="match status" value="1"/>
</dbReference>
<dbReference type="CDD" id="cd11377">
    <property type="entry name" value="Pro-peptidase_S53"/>
    <property type="match status" value="1"/>
</dbReference>
<evidence type="ECO:0000256" key="4">
    <source>
        <dbReference type="ARBA" id="ARBA00022801"/>
    </source>
</evidence>
<dbReference type="InterPro" id="IPR030400">
    <property type="entry name" value="Sedolisin_dom"/>
</dbReference>
<evidence type="ECO:0000256" key="5">
    <source>
        <dbReference type="ARBA" id="ARBA00022825"/>
    </source>
</evidence>
<dbReference type="SUPFAM" id="SSF54897">
    <property type="entry name" value="Protease propeptides/inhibitors"/>
    <property type="match status" value="1"/>
</dbReference>
<keyword evidence="4" id="KW-0378">Hydrolase</keyword>
<evidence type="ECO:0000259" key="9">
    <source>
        <dbReference type="PROSITE" id="PS51695"/>
    </source>
</evidence>
<reference evidence="10" key="1">
    <citation type="submission" date="2023-03" db="EMBL/GenBank/DDBJ databases">
        <title>Edaphobacter sp.</title>
        <authorList>
            <person name="Huber K.J."/>
            <person name="Papendorf J."/>
            <person name="Pilke C."/>
            <person name="Bunk B."/>
            <person name="Sproeer C."/>
            <person name="Pester M."/>
        </authorList>
    </citation>
    <scope>NUCLEOTIDE SEQUENCE</scope>
    <source>
        <strain evidence="10">DSM 110680</strain>
    </source>
</reference>
<dbReference type="PANTHER" id="PTHR14218:SF15">
    <property type="entry name" value="TRIPEPTIDYL-PEPTIDASE 1"/>
    <property type="match status" value="1"/>
</dbReference>
<name>A0AAU7DJW4_9BACT</name>
<dbReference type="PROSITE" id="PS51695">
    <property type="entry name" value="SEDOLISIN"/>
    <property type="match status" value="1"/>
</dbReference>
<evidence type="ECO:0000256" key="7">
    <source>
        <dbReference type="ARBA" id="ARBA00023145"/>
    </source>
</evidence>
<protein>
    <submittedName>
        <fullName evidence="10">Protease pro-enzyme activation domain-containing protein</fullName>
    </submittedName>
</protein>
<evidence type="ECO:0000313" key="10">
    <source>
        <dbReference type="EMBL" id="XBH17666.1"/>
    </source>
</evidence>
<dbReference type="GO" id="GO:0008240">
    <property type="term" value="F:tripeptidyl-peptidase activity"/>
    <property type="evidence" value="ECO:0007669"/>
    <property type="project" value="TreeGrafter"/>
</dbReference>
<comment type="cofactor">
    <cofactor evidence="1">
        <name>Ca(2+)</name>
        <dbReference type="ChEBI" id="CHEBI:29108"/>
    </cofactor>
</comment>
<evidence type="ECO:0000256" key="2">
    <source>
        <dbReference type="ARBA" id="ARBA00022670"/>
    </source>
</evidence>
<dbReference type="Gene3D" id="3.40.50.200">
    <property type="entry name" value="Peptidase S8/S53 domain"/>
    <property type="match status" value="1"/>
</dbReference>
<evidence type="ECO:0000256" key="1">
    <source>
        <dbReference type="ARBA" id="ARBA00001913"/>
    </source>
</evidence>
<keyword evidence="3" id="KW-0479">Metal-binding</keyword>
<dbReference type="GO" id="GO:0046872">
    <property type="term" value="F:metal ion binding"/>
    <property type="evidence" value="ECO:0007669"/>
    <property type="project" value="UniProtKB-KW"/>
</dbReference>
<evidence type="ECO:0000256" key="8">
    <source>
        <dbReference type="SAM" id="SignalP"/>
    </source>
</evidence>
<dbReference type="InterPro" id="IPR036852">
    <property type="entry name" value="Peptidase_S8/S53_dom_sf"/>
</dbReference>
<organism evidence="10">
    <name type="scientific">Telmatobacter sp. DSM 110680</name>
    <dbReference type="NCBI Taxonomy" id="3036704"/>
    <lineage>
        <taxon>Bacteria</taxon>
        <taxon>Pseudomonadati</taxon>
        <taxon>Acidobacteriota</taxon>
        <taxon>Terriglobia</taxon>
        <taxon>Terriglobales</taxon>
        <taxon>Acidobacteriaceae</taxon>
        <taxon>Telmatobacter</taxon>
    </lineage>
</organism>
<dbReference type="RefSeq" id="WP_348262891.1">
    <property type="nucleotide sequence ID" value="NZ_CP121196.1"/>
</dbReference>
<dbReference type="GO" id="GO:0006508">
    <property type="term" value="P:proteolysis"/>
    <property type="evidence" value="ECO:0007669"/>
    <property type="project" value="UniProtKB-KW"/>
</dbReference>
<keyword evidence="8" id="KW-0732">Signal</keyword>
<dbReference type="SUPFAM" id="SSF52743">
    <property type="entry name" value="Subtilisin-like"/>
    <property type="match status" value="1"/>
</dbReference>
<dbReference type="InterPro" id="IPR023828">
    <property type="entry name" value="Peptidase_S8_Ser-AS"/>
</dbReference>
<dbReference type="InterPro" id="IPR015366">
    <property type="entry name" value="S53_propep"/>
</dbReference>
<dbReference type="Gene3D" id="2.60.40.10">
    <property type="entry name" value="Immunoglobulins"/>
    <property type="match status" value="1"/>
</dbReference>
<dbReference type="AlphaFoldDB" id="A0AAU7DJW4"/>
<feature type="signal peptide" evidence="8">
    <location>
        <begin position="1"/>
        <end position="25"/>
    </location>
</feature>
<sequence>MRRQFLSPAVACVAYSIFASIAVWAQATDASGAANTGFTPIASRVIEAIDEAKLTTLAGNTHPLARPSNDRGMADLGKYMERMVLVLKRSPVQEQALKEFNERQYDPASPDYHRWLSPEEFGAIYGPSDSDVAAITNWLQNHGFQIYEVGAGRVTIEFSGTVAQVQQAFNVEMHNYVVNGEPHFANDRDPQIPQALVPVVAGVASLHDFFPKSQHVLGEQVKRDRKTGEVTLLDSSPFAANGPQPELGYVDTSGHVRMDVTPYDFATIYNLLPLWHASTPINGKGVTIAISGLSDVKAADFNTFRSVFGLPATTLKIIHNGTDPGYDVKYGGQGENSLDVEWSGATAPGATIELVVSGSTSTSYGGQLSDSYIVNHKLAPIMSASYGSCELDLGTAGNKLYNSIFQQGATEGISIFESSGDQGSAGCTGQDGKAPYADTIGLQVNGMASSPYVTAVGGTDLNWTWWTSTGYKTYWSGTNAANRSNVLHYIPEVPWNSTCTSTVLFKVFPAYTTSEALCAAAAASASYQGLVKISAGSGGVSHCTTPTGSTSSSCSGGYPKPNWQTAAGVPADGKRDVPDVSLFASGSFPGGLPGSAFLFCLTASGSNGCDYSSNYYIQFQEVGGTSASAPAMAGIMAMIVQKQGGAWQGLANPGFYKLAAKQSPSACNTNTVASGNSCYFYDITTGSNAQVCNTGDPNCVTSKGGDKYGVLSGYSSAVGYDLTTGLGSINAANLVNGWASVTPVPTATVSPATLTFATTSKGVQTAAQVVTLKNTSTTVLTIKSISFGGTNPTSFVKTATTCGTTLPASATCTISVAFKPTAAVALSATLSVADNATGTPQVVTLKGTGK</sequence>
<dbReference type="InterPro" id="IPR013783">
    <property type="entry name" value="Ig-like_fold"/>
</dbReference>
<dbReference type="InterPro" id="IPR050819">
    <property type="entry name" value="Tripeptidyl-peptidase_I"/>
</dbReference>
<proteinExistence type="predicted"/>
<keyword evidence="7" id="KW-0865">Zymogen</keyword>
<accession>A0AAU7DJW4</accession>
<dbReference type="CDD" id="cd04056">
    <property type="entry name" value="Peptidases_S53"/>
    <property type="match status" value="1"/>
</dbReference>